<dbReference type="EMBL" id="JAMDGZ010000027">
    <property type="protein sequence ID" value="MDD1014791.1"/>
    <property type="molecule type" value="Genomic_DNA"/>
</dbReference>
<evidence type="ECO:0000313" key="1">
    <source>
        <dbReference type="EMBL" id="MDD1014791.1"/>
    </source>
</evidence>
<keyword evidence="2" id="KW-1185">Reference proteome</keyword>
<dbReference type="RefSeq" id="WP_273893502.1">
    <property type="nucleotide sequence ID" value="NZ_JAMDGP010000066.1"/>
</dbReference>
<accession>A0ABT5P921</accession>
<gene>
    <name evidence="1" type="ORF">M5G17_14025</name>
</gene>
<sequence length="68" mass="8054">MKNTTQTAPGAWFRQELLVPIFGISTEAARKYRTAGLWLEGTHWRRDPANRIVYNKRSIENWMEGRFE</sequence>
<comment type="caution">
    <text evidence="1">The sequence shown here is derived from an EMBL/GenBank/DDBJ whole genome shotgun (WGS) entry which is preliminary data.</text>
</comment>
<evidence type="ECO:0000313" key="2">
    <source>
        <dbReference type="Proteomes" id="UP001148184"/>
    </source>
</evidence>
<reference evidence="1 2" key="1">
    <citation type="submission" date="2022-05" db="EMBL/GenBank/DDBJ databases">
        <title>Novel Pseudomonas spp. Isolated from a Rainbow Trout Aquaculture Facility.</title>
        <authorList>
            <person name="Testerman T."/>
            <person name="Graf J."/>
        </authorList>
    </citation>
    <scope>NUCLEOTIDE SEQUENCE [LARGE SCALE GENOMIC DNA]</scope>
    <source>
        <strain evidence="1 2">ID1025</strain>
    </source>
</reference>
<dbReference type="Gene3D" id="1.10.1660.60">
    <property type="entry name" value="Putative excisionased domain DUF1233"/>
    <property type="match status" value="1"/>
</dbReference>
<protein>
    <submittedName>
        <fullName evidence="1">Excisionase family protein</fullName>
    </submittedName>
</protein>
<dbReference type="Proteomes" id="UP001148184">
    <property type="component" value="Unassembled WGS sequence"/>
</dbReference>
<proteinExistence type="predicted"/>
<organism evidence="1 2">
    <name type="scientific">Pseudomonas rubra</name>
    <dbReference type="NCBI Taxonomy" id="2942627"/>
    <lineage>
        <taxon>Bacteria</taxon>
        <taxon>Pseudomonadati</taxon>
        <taxon>Pseudomonadota</taxon>
        <taxon>Gammaproteobacteria</taxon>
        <taxon>Pseudomonadales</taxon>
        <taxon>Pseudomonadaceae</taxon>
        <taxon>Pseudomonas</taxon>
    </lineage>
</organism>
<name>A0ABT5P921_9PSED</name>
<dbReference type="InterPro" id="IPR038146">
    <property type="entry name" value="933W_put_Xis_sf"/>
</dbReference>